<organism evidence="1 2">
    <name type="scientific">Psychroserpens algicola</name>
    <dbReference type="NCBI Taxonomy" id="1719034"/>
    <lineage>
        <taxon>Bacteria</taxon>
        <taxon>Pseudomonadati</taxon>
        <taxon>Bacteroidota</taxon>
        <taxon>Flavobacteriia</taxon>
        <taxon>Flavobacteriales</taxon>
        <taxon>Flavobacteriaceae</taxon>
        <taxon>Psychroserpens</taxon>
    </lineage>
</organism>
<evidence type="ECO:0008006" key="3">
    <source>
        <dbReference type="Google" id="ProtNLM"/>
    </source>
</evidence>
<sequence length="172" mass="20478">MKNKIILIMLLSTTFFYSQSSKLIIFENLVNKTWKAEGKWGDDSKFKQISTFEFALDSSIVIVKSEGYVDQKQEKFGMRNHGIRKYDKETNTILFWEFDVFGGLTKGELILEGKNMYYNYKYGNSIITDAWLWVNENEYNFKVGTYENGEWVQVYLETKFYSNKNEKYKNRN</sequence>
<dbReference type="EMBL" id="JALPQF010000003">
    <property type="protein sequence ID" value="MCK8479812.1"/>
    <property type="molecule type" value="Genomic_DNA"/>
</dbReference>
<comment type="caution">
    <text evidence="1">The sequence shown here is derived from an EMBL/GenBank/DDBJ whole genome shotgun (WGS) entry which is preliminary data.</text>
</comment>
<reference evidence="1" key="1">
    <citation type="submission" date="2022-04" db="EMBL/GenBank/DDBJ databases">
        <authorList>
            <person name="Ren T."/>
        </authorList>
    </citation>
    <scope>NUCLEOTIDE SEQUENCE</scope>
    <source>
        <strain evidence="1">F63249</strain>
    </source>
</reference>
<proteinExistence type="predicted"/>
<protein>
    <recommendedName>
        <fullName evidence="3">DUF1579 domain-containing protein</fullName>
    </recommendedName>
</protein>
<keyword evidence="2" id="KW-1185">Reference proteome</keyword>
<dbReference type="RefSeq" id="WP_248412063.1">
    <property type="nucleotide sequence ID" value="NZ_JALPQF010000003.1"/>
</dbReference>
<evidence type="ECO:0000313" key="2">
    <source>
        <dbReference type="Proteomes" id="UP001203687"/>
    </source>
</evidence>
<dbReference type="Proteomes" id="UP001203687">
    <property type="component" value="Unassembled WGS sequence"/>
</dbReference>
<accession>A0ABT0H7I6</accession>
<gene>
    <name evidence="1" type="ORF">MUY34_04220</name>
</gene>
<name>A0ABT0H7I6_9FLAO</name>
<evidence type="ECO:0000313" key="1">
    <source>
        <dbReference type="EMBL" id="MCK8479812.1"/>
    </source>
</evidence>